<name>A0A9W6G3R4_9BACT</name>
<dbReference type="Proteomes" id="UP001144352">
    <property type="component" value="Unassembled WGS sequence"/>
</dbReference>
<accession>A0A9W6G3R4</accession>
<protein>
    <recommendedName>
        <fullName evidence="5">Major royal jelly protein</fullName>
    </recommendedName>
</protein>
<keyword evidence="2" id="KW-0964">Secreted</keyword>
<dbReference type="RefSeq" id="WP_214184632.1">
    <property type="nucleotide sequence ID" value="NZ_BSDS01000002.1"/>
</dbReference>
<reference evidence="3" key="1">
    <citation type="submission" date="2022-12" db="EMBL/GenBank/DDBJ databases">
        <title>Reference genome sequencing for broad-spectrum identification of bacterial and archaeal isolates by mass spectrometry.</title>
        <authorList>
            <person name="Sekiguchi Y."/>
            <person name="Tourlousse D.M."/>
        </authorList>
    </citation>
    <scope>NUCLEOTIDE SEQUENCE</scope>
    <source>
        <strain evidence="3">H2</strain>
    </source>
</reference>
<dbReference type="GO" id="GO:0005576">
    <property type="term" value="C:extracellular region"/>
    <property type="evidence" value="ECO:0007669"/>
    <property type="project" value="UniProtKB-SubCell"/>
</dbReference>
<dbReference type="PANTHER" id="PTHR10009:SF18">
    <property type="entry name" value="PROTEIN YELLOW-LIKE PROTEIN"/>
    <property type="match status" value="1"/>
</dbReference>
<proteinExistence type="predicted"/>
<evidence type="ECO:0000313" key="4">
    <source>
        <dbReference type="Proteomes" id="UP001144352"/>
    </source>
</evidence>
<dbReference type="Pfam" id="PF03022">
    <property type="entry name" value="MRJP"/>
    <property type="match status" value="1"/>
</dbReference>
<comment type="subcellular location">
    <subcellularLocation>
        <location evidence="1">Secreted</location>
    </subcellularLocation>
</comment>
<organism evidence="3 4">
    <name type="scientific">Geobacter hydrogenophilus</name>
    <dbReference type="NCBI Taxonomy" id="40983"/>
    <lineage>
        <taxon>Bacteria</taxon>
        <taxon>Pseudomonadati</taxon>
        <taxon>Thermodesulfobacteriota</taxon>
        <taxon>Desulfuromonadia</taxon>
        <taxon>Geobacterales</taxon>
        <taxon>Geobacteraceae</taxon>
        <taxon>Geobacter</taxon>
    </lineage>
</organism>
<comment type="caution">
    <text evidence="3">The sequence shown here is derived from an EMBL/GenBank/DDBJ whole genome shotgun (WGS) entry which is preliminary data.</text>
</comment>
<dbReference type="InterPro" id="IPR011042">
    <property type="entry name" value="6-blade_b-propeller_TolB-like"/>
</dbReference>
<evidence type="ECO:0000256" key="1">
    <source>
        <dbReference type="ARBA" id="ARBA00004613"/>
    </source>
</evidence>
<dbReference type="PANTHER" id="PTHR10009">
    <property type="entry name" value="PROTEIN YELLOW-RELATED"/>
    <property type="match status" value="1"/>
</dbReference>
<evidence type="ECO:0000256" key="2">
    <source>
        <dbReference type="ARBA" id="ARBA00022525"/>
    </source>
</evidence>
<gene>
    <name evidence="3" type="ORF">GHYDROH2_32990</name>
</gene>
<sequence length="390" mass="43208">MPKQTVNARNSFVLLALFVLVCSGGCATYPISHDKAVPVARGALFEYPYFHDQLTGIAVSGQGRIFVNFPRWDKDPLYSVAEVLPDGSLRPYPDHGWNRWGGDEAAHPEAHFICVQSVFVDHSDFLWILDPASPGFKGVVQGGAKLVKVNLKTDQVERVIPFAPSAAPHESYLNDVRIDPEGNFAFITDSGSGAIVVVDLESGKARRLLSSHPSTRAEPGYVPVIEGKELRNEDGTVPKVHADGIALDSRREYLYYHALVGRTLYRIKTSFLKDPSLPEKELGSHVERVADTGAADGMLMDAQGNLYLTILEENAVKRYRPSEPTLTTIIQGGLHWPDSLAISPDNYLYVTDSEINLAPRFNHGKDLRILPYKFYKAWLMPFSHDGLLPP</sequence>
<dbReference type="Gene3D" id="2.120.10.30">
    <property type="entry name" value="TolB, C-terminal domain"/>
    <property type="match status" value="1"/>
</dbReference>
<dbReference type="InterPro" id="IPR017996">
    <property type="entry name" value="MRJP/yellow-related"/>
</dbReference>
<dbReference type="EMBL" id="BSDS01000002">
    <property type="protein sequence ID" value="GLI39798.1"/>
    <property type="molecule type" value="Genomic_DNA"/>
</dbReference>
<dbReference type="AlphaFoldDB" id="A0A9W6G3R4"/>
<evidence type="ECO:0008006" key="5">
    <source>
        <dbReference type="Google" id="ProtNLM"/>
    </source>
</evidence>
<dbReference type="SUPFAM" id="SSF101898">
    <property type="entry name" value="NHL repeat"/>
    <property type="match status" value="1"/>
</dbReference>
<keyword evidence="4" id="KW-1185">Reference proteome</keyword>
<evidence type="ECO:0000313" key="3">
    <source>
        <dbReference type="EMBL" id="GLI39798.1"/>
    </source>
</evidence>